<feature type="domain" description="Peptidase S54 rhomboid" evidence="6">
    <location>
        <begin position="78"/>
        <end position="217"/>
    </location>
</feature>
<dbReference type="PATRIC" id="fig|74031.6.peg.2176"/>
<dbReference type="Proteomes" id="UP000037046">
    <property type="component" value="Unassembled WGS sequence"/>
</dbReference>
<dbReference type="AlphaFoldDB" id="A0A0L6CU17"/>
<keyword evidence="3 5" id="KW-1133">Transmembrane helix</keyword>
<evidence type="ECO:0000256" key="5">
    <source>
        <dbReference type="SAM" id="Phobius"/>
    </source>
</evidence>
<evidence type="ECO:0000259" key="6">
    <source>
        <dbReference type="Pfam" id="PF01694"/>
    </source>
</evidence>
<keyword evidence="4 5" id="KW-0472">Membrane</keyword>
<organism evidence="7 8">
    <name type="scientific">Roseovarius tolerans</name>
    <dbReference type="NCBI Taxonomy" id="74031"/>
    <lineage>
        <taxon>Bacteria</taxon>
        <taxon>Pseudomonadati</taxon>
        <taxon>Pseudomonadota</taxon>
        <taxon>Alphaproteobacteria</taxon>
        <taxon>Rhodobacterales</taxon>
        <taxon>Roseobacteraceae</taxon>
        <taxon>Roseovarius</taxon>
    </lineage>
</organism>
<feature type="transmembrane region" description="Helical" evidence="5">
    <location>
        <begin position="118"/>
        <end position="136"/>
    </location>
</feature>
<dbReference type="EC" id="3.4.21.105" evidence="7"/>
<dbReference type="InterPro" id="IPR022764">
    <property type="entry name" value="Peptidase_S54_rhomboid_dom"/>
</dbReference>
<feature type="transmembrane region" description="Helical" evidence="5">
    <location>
        <begin position="142"/>
        <end position="160"/>
    </location>
</feature>
<feature type="transmembrane region" description="Helical" evidence="5">
    <location>
        <begin position="172"/>
        <end position="193"/>
    </location>
</feature>
<reference evidence="8" key="1">
    <citation type="submission" date="2015-07" db="EMBL/GenBank/DDBJ databases">
        <title>Draft Genome Sequence of Roseovarius tolerans EL-164, a producer of N-Acylated Alanine Methyl Esters (NAMEs).</title>
        <authorList>
            <person name="Voget S."/>
            <person name="Bruns H."/>
            <person name="Wagner-Doebler I."/>
            <person name="Schulz S."/>
            <person name="Daniel R."/>
        </authorList>
    </citation>
    <scope>NUCLEOTIDE SEQUENCE [LARGE SCALE GENOMIC DNA]</scope>
    <source>
        <strain evidence="8">EL-164</strain>
    </source>
</reference>
<dbReference type="GO" id="GO:0006508">
    <property type="term" value="P:proteolysis"/>
    <property type="evidence" value="ECO:0007669"/>
    <property type="project" value="UniProtKB-KW"/>
</dbReference>
<name>A0A0L6CU17_9RHOB</name>
<proteinExistence type="predicted"/>
<evidence type="ECO:0000313" key="7">
    <source>
        <dbReference type="EMBL" id="KNX41269.1"/>
    </source>
</evidence>
<keyword evidence="2 5" id="KW-0812">Transmembrane</keyword>
<dbReference type="Pfam" id="PF01694">
    <property type="entry name" value="Rhomboid"/>
    <property type="match status" value="1"/>
</dbReference>
<dbReference type="EMBL" id="LGVV01000027">
    <property type="protein sequence ID" value="KNX41269.1"/>
    <property type="molecule type" value="Genomic_DNA"/>
</dbReference>
<keyword evidence="7" id="KW-0378">Hydrolase</keyword>
<evidence type="ECO:0000256" key="3">
    <source>
        <dbReference type="ARBA" id="ARBA00022989"/>
    </source>
</evidence>
<dbReference type="SUPFAM" id="SSF144091">
    <property type="entry name" value="Rhomboid-like"/>
    <property type="match status" value="1"/>
</dbReference>
<evidence type="ECO:0000256" key="2">
    <source>
        <dbReference type="ARBA" id="ARBA00022692"/>
    </source>
</evidence>
<accession>A0A0L6CU17</accession>
<dbReference type="InterPro" id="IPR035952">
    <property type="entry name" value="Rhomboid-like_sf"/>
</dbReference>
<keyword evidence="7" id="KW-0645">Protease</keyword>
<keyword evidence="8" id="KW-1185">Reference proteome</keyword>
<dbReference type="GO" id="GO:0016020">
    <property type="term" value="C:membrane"/>
    <property type="evidence" value="ECO:0007669"/>
    <property type="project" value="UniProtKB-SubCell"/>
</dbReference>
<dbReference type="Gene3D" id="1.20.1540.10">
    <property type="entry name" value="Rhomboid-like"/>
    <property type="match status" value="1"/>
</dbReference>
<evidence type="ECO:0000256" key="4">
    <source>
        <dbReference type="ARBA" id="ARBA00023136"/>
    </source>
</evidence>
<evidence type="ECO:0000313" key="8">
    <source>
        <dbReference type="Proteomes" id="UP000037046"/>
    </source>
</evidence>
<dbReference type="PANTHER" id="PTHR43731:SF9">
    <property type="entry name" value="SLR1461 PROTEIN"/>
    <property type="match status" value="1"/>
</dbReference>
<dbReference type="OrthoDB" id="9797190at2"/>
<dbReference type="PANTHER" id="PTHR43731">
    <property type="entry name" value="RHOMBOID PROTEASE"/>
    <property type="match status" value="1"/>
</dbReference>
<dbReference type="GO" id="GO:0004252">
    <property type="term" value="F:serine-type endopeptidase activity"/>
    <property type="evidence" value="ECO:0007669"/>
    <property type="project" value="InterPro"/>
</dbReference>
<evidence type="ECO:0000256" key="1">
    <source>
        <dbReference type="ARBA" id="ARBA00004141"/>
    </source>
</evidence>
<comment type="subcellular location">
    <subcellularLocation>
        <location evidence="1">Membrane</location>
        <topology evidence="1">Multi-pass membrane protein</topology>
    </subcellularLocation>
</comment>
<dbReference type="InterPro" id="IPR050925">
    <property type="entry name" value="Rhomboid_protease_S54"/>
</dbReference>
<feature type="transmembrane region" description="Helical" evidence="5">
    <location>
        <begin position="80"/>
        <end position="106"/>
    </location>
</feature>
<comment type="caution">
    <text evidence="7">The sequence shown here is derived from an EMBL/GenBank/DDBJ whole genome shotgun (WGS) entry which is preliminary data.</text>
</comment>
<feature type="transmembrane region" description="Helical" evidence="5">
    <location>
        <begin position="20"/>
        <end position="41"/>
    </location>
</feature>
<protein>
    <submittedName>
        <fullName evidence="7">Rhomboid protease GlpG</fullName>
        <ecNumber evidence="7">3.4.21.105</ecNumber>
    </submittedName>
</protein>
<sequence length="223" mass="23655">MTNQFPSHPPRGPEVQRAGAPAFLWILVGIMAAIEVALSLSEAGYLGSFNLRWPAFAVGAFWQPIFAGAMTPIFPGQRLIMLVTYAFLHGGILHLAINSVILLSLGKLATSRIGAARTLLLLFLSAVGGGLAYGLLSQSAGPMIGASGAVFGLIGLWQGWDYRMRKNAGLPLRPLITAILGLAAANLVLFVIFSGGLAWEAHLGGWLVGWVMALFLAVRKVHI</sequence>
<gene>
    <name evidence="7" type="primary">glpG</name>
    <name evidence="7" type="ORF">ROTO_21330</name>
</gene>
<feature type="transmembrane region" description="Helical" evidence="5">
    <location>
        <begin position="53"/>
        <end position="74"/>
    </location>
</feature>
<feature type="transmembrane region" description="Helical" evidence="5">
    <location>
        <begin position="199"/>
        <end position="218"/>
    </location>
</feature>